<evidence type="ECO:0000313" key="1">
    <source>
        <dbReference type="EMBL" id="TDL24114.1"/>
    </source>
</evidence>
<evidence type="ECO:0000313" key="2">
    <source>
        <dbReference type="Proteomes" id="UP000294933"/>
    </source>
</evidence>
<organism evidence="1 2">
    <name type="scientific">Rickenella mellea</name>
    <dbReference type="NCBI Taxonomy" id="50990"/>
    <lineage>
        <taxon>Eukaryota</taxon>
        <taxon>Fungi</taxon>
        <taxon>Dikarya</taxon>
        <taxon>Basidiomycota</taxon>
        <taxon>Agaricomycotina</taxon>
        <taxon>Agaricomycetes</taxon>
        <taxon>Hymenochaetales</taxon>
        <taxon>Rickenellaceae</taxon>
        <taxon>Rickenella</taxon>
    </lineage>
</organism>
<dbReference type="STRING" id="50990.A0A4Y7Q944"/>
<name>A0A4Y7Q944_9AGAM</name>
<dbReference type="VEuPathDB" id="FungiDB:BD410DRAFT_719575"/>
<sequence>MNKWKSEVYEHYIMPPTIVVVDGKIRYKFVCKTKPSIFVTHAHHDNSTSNLVWHITECDPIKSTAVSLMRNFVHSVSYDKAKFWFLLVMWLVHRHRPYVIIEDPEFKQLLLMLYGKVDIPPLKRWEIS</sequence>
<dbReference type="AlphaFoldDB" id="A0A4Y7Q944"/>
<proteinExistence type="predicted"/>
<dbReference type="OrthoDB" id="3247971at2759"/>
<dbReference type="Proteomes" id="UP000294933">
    <property type="component" value="Unassembled WGS sequence"/>
</dbReference>
<reference evidence="1 2" key="1">
    <citation type="submission" date="2018-06" db="EMBL/GenBank/DDBJ databases">
        <title>A transcriptomic atlas of mushroom development highlights an independent origin of complex multicellularity.</title>
        <authorList>
            <consortium name="DOE Joint Genome Institute"/>
            <person name="Krizsan K."/>
            <person name="Almasi E."/>
            <person name="Merenyi Z."/>
            <person name="Sahu N."/>
            <person name="Viragh M."/>
            <person name="Koszo T."/>
            <person name="Mondo S."/>
            <person name="Kiss B."/>
            <person name="Balint B."/>
            <person name="Kues U."/>
            <person name="Barry K."/>
            <person name="Hegedus J.C."/>
            <person name="Henrissat B."/>
            <person name="Johnson J."/>
            <person name="Lipzen A."/>
            <person name="Ohm R."/>
            <person name="Nagy I."/>
            <person name="Pangilinan J."/>
            <person name="Yan J."/>
            <person name="Xiong Y."/>
            <person name="Grigoriev I.V."/>
            <person name="Hibbett D.S."/>
            <person name="Nagy L.G."/>
        </authorList>
    </citation>
    <scope>NUCLEOTIDE SEQUENCE [LARGE SCALE GENOMIC DNA]</scope>
    <source>
        <strain evidence="1 2">SZMC22713</strain>
    </source>
</reference>
<dbReference type="EMBL" id="ML170167">
    <property type="protein sequence ID" value="TDL24114.1"/>
    <property type="molecule type" value="Genomic_DNA"/>
</dbReference>
<keyword evidence="2" id="KW-1185">Reference proteome</keyword>
<accession>A0A4Y7Q944</accession>
<protein>
    <submittedName>
        <fullName evidence="1">Uncharacterized protein</fullName>
    </submittedName>
</protein>
<gene>
    <name evidence="1" type="ORF">BD410DRAFT_719575</name>
</gene>